<evidence type="ECO:0000256" key="16">
    <source>
        <dbReference type="ARBA" id="ARBA00049551"/>
    </source>
</evidence>
<feature type="transmembrane region" description="Helical" evidence="17">
    <location>
        <begin position="540"/>
        <end position="557"/>
    </location>
</feature>
<feature type="transmembrane region" description="Helical" evidence="17">
    <location>
        <begin position="236"/>
        <end position="257"/>
    </location>
</feature>
<evidence type="ECO:0000259" key="20">
    <source>
        <dbReference type="Pfam" id="PF06455"/>
    </source>
</evidence>
<feature type="transmembrane region" description="Helical" evidence="17">
    <location>
        <begin position="288"/>
        <end position="310"/>
    </location>
</feature>
<dbReference type="EC" id="7.1.1.2" evidence="3 17"/>
<dbReference type="InterPro" id="IPR010934">
    <property type="entry name" value="NADH_DH_su5_C"/>
</dbReference>
<dbReference type="GeneID" id="25769016"/>
<sequence>MNFKIWSKTLLITSLFSFLISHKMIQDNISIIFSFSFSSIISTNMEMIIILDYISLLFLSTVLLISSMVIWFSMEYMEEDPSPNRFLILVLLFIFSMLMLILSPNLMSILLGWDGLGLISYCLVIYYQNPRSFNAGMITVLSNRIGDVFILSAIGLSLNFGSWNILSMNLLSKDMIPLFLIMIAAMTKSAQIPFSAWLPEAMAAPTPVSALVHSSTLVTAGVFLMIRFHNTLSSKLSTFLLISSTMTMLMAGLSATLEMDLKKIIALSTLSQLAIMMTALSLNMWKLAYFHMLTHALFKALMFLCAGFVIHSTMNNQDMRKIKIPLFPSPIISMAMMTASITLMGLPFSSAFYSKDMILENTFMEPLNSQLLFLLIISFTFTIMYSFRLTFTIFWSSEQGNKNSFLKETKMMYSPILTLTIFSILAGASLSWIFMDTPLYSPLPLQLKIMSNNIIIMGLLLTICLWILIKSNSLSTNMTINYMMNMWFLSKITSPPILKLLKPLEKSKVLESGWNETSGPQGLHNIIKLNSSYPIMTKESSILLITASILTSFMFLSF</sequence>
<keyword evidence="12 17" id="KW-0520">NAD</keyword>
<dbReference type="Pfam" id="PF00361">
    <property type="entry name" value="Proton_antipo_M"/>
    <property type="match status" value="1"/>
</dbReference>
<organism evidence="21">
    <name type="scientific">Tityus serrulatus</name>
    <name type="common">Brazilian yellow scorpion</name>
    <dbReference type="NCBI Taxonomy" id="6887"/>
    <lineage>
        <taxon>Eukaryota</taxon>
        <taxon>Metazoa</taxon>
        <taxon>Ecdysozoa</taxon>
        <taxon>Arthropoda</taxon>
        <taxon>Chelicerata</taxon>
        <taxon>Arachnida</taxon>
        <taxon>Scorpiones</taxon>
        <taxon>Buthida</taxon>
        <taxon>Buthoidea</taxon>
        <taxon>Buthidae</taxon>
        <taxon>Tityus</taxon>
    </lineage>
</organism>
<evidence type="ECO:0000256" key="15">
    <source>
        <dbReference type="ARBA" id="ARBA00023136"/>
    </source>
</evidence>
<evidence type="ECO:0000256" key="3">
    <source>
        <dbReference type="ARBA" id="ARBA00012944"/>
    </source>
</evidence>
<feature type="transmembrane region" description="Helical" evidence="17">
    <location>
        <begin position="86"/>
        <end position="103"/>
    </location>
</feature>
<proteinExistence type="inferred from homology"/>
<evidence type="ECO:0000256" key="11">
    <source>
        <dbReference type="ARBA" id="ARBA00022989"/>
    </source>
</evidence>
<feature type="transmembrane region" description="Helical" evidence="17">
    <location>
        <begin position="148"/>
        <end position="166"/>
    </location>
</feature>
<accession>A0A0K1LW71</accession>
<dbReference type="RefSeq" id="YP_009164820.1">
    <property type="nucleotide sequence ID" value="NC_027855.1"/>
</dbReference>
<keyword evidence="13 17" id="KW-0830">Ubiquinone</keyword>
<feature type="domain" description="NADH:quinone oxidoreductase/Mrp antiporter transmembrane" evidence="18">
    <location>
        <begin position="103"/>
        <end position="376"/>
    </location>
</feature>
<dbReference type="GO" id="GO:0003954">
    <property type="term" value="F:NADH dehydrogenase activity"/>
    <property type="evidence" value="ECO:0007669"/>
    <property type="project" value="TreeGrafter"/>
</dbReference>
<geneLocation type="mitochondrion" evidence="21"/>
<keyword evidence="14 17" id="KW-0496">Mitochondrion</keyword>
<evidence type="ECO:0000256" key="9">
    <source>
        <dbReference type="ARBA" id="ARBA00022967"/>
    </source>
</evidence>
<feature type="transmembrane region" description="Helical" evidence="17">
    <location>
        <begin position="264"/>
        <end position="282"/>
    </location>
</feature>
<dbReference type="Pfam" id="PF06455">
    <property type="entry name" value="NADH5_C"/>
    <property type="match status" value="1"/>
</dbReference>
<evidence type="ECO:0000256" key="4">
    <source>
        <dbReference type="ARBA" id="ARBA00021096"/>
    </source>
</evidence>
<dbReference type="PRINTS" id="PR01434">
    <property type="entry name" value="NADHDHGNASE5"/>
</dbReference>
<keyword evidence="7 17" id="KW-0812">Transmembrane</keyword>
<gene>
    <name evidence="21" type="primary">ND5</name>
</gene>
<dbReference type="AlphaFoldDB" id="A0A0K1LW71"/>
<dbReference type="GO" id="GO:0008137">
    <property type="term" value="F:NADH dehydrogenase (ubiquinone) activity"/>
    <property type="evidence" value="ECO:0007669"/>
    <property type="project" value="UniProtKB-EC"/>
</dbReference>
<feature type="domain" description="NADH-Ubiquinone oxidoreductase (complex I) chain 5 N-terminal" evidence="19">
    <location>
        <begin position="42"/>
        <end position="86"/>
    </location>
</feature>
<comment type="function">
    <text evidence="17">Core subunit of the mitochondrial membrane respiratory chain NADH dehydrogenase (Complex I) which catalyzes electron transfer from NADH through the respiratory chain, using ubiquinone as an electron acceptor. Essential for the catalytic activity and assembly of complex I.</text>
</comment>
<evidence type="ECO:0000256" key="1">
    <source>
        <dbReference type="ARBA" id="ARBA00003257"/>
    </source>
</evidence>
<evidence type="ECO:0000256" key="14">
    <source>
        <dbReference type="ARBA" id="ARBA00023128"/>
    </source>
</evidence>
<evidence type="ECO:0000259" key="18">
    <source>
        <dbReference type="Pfam" id="PF00361"/>
    </source>
</evidence>
<reference evidence="21" key="1">
    <citation type="journal article" date="2015" name="Mitochondrial DNA">
        <title>Many unique characteristics revealed by the complete mitochondrial genome of the scorpion Tityus serrulatus (Lutz e Mello 1922) (Chelicerata; Arachnida).</title>
        <authorList>
            <person name="Martins A.P.V."/>
            <person name="Carmo A.O."/>
            <person name="Kalapothakis E."/>
        </authorList>
    </citation>
    <scope>NUCLEOTIDE SEQUENCE</scope>
</reference>
<dbReference type="GO" id="GO:0042773">
    <property type="term" value="P:ATP synthesis coupled electron transport"/>
    <property type="evidence" value="ECO:0007669"/>
    <property type="project" value="InterPro"/>
</dbReference>
<evidence type="ECO:0000256" key="7">
    <source>
        <dbReference type="ARBA" id="ARBA00022692"/>
    </source>
</evidence>
<feature type="transmembrane region" description="Helical" evidence="17">
    <location>
        <begin position="372"/>
        <end position="395"/>
    </location>
</feature>
<keyword evidence="6" id="KW-0679">Respiratory chain</keyword>
<keyword evidence="9" id="KW-1278">Translocase</keyword>
<evidence type="ECO:0000256" key="5">
    <source>
        <dbReference type="ARBA" id="ARBA00022448"/>
    </source>
</evidence>
<dbReference type="InterPro" id="IPR001750">
    <property type="entry name" value="ND/Mrp_TM"/>
</dbReference>
<evidence type="ECO:0000256" key="12">
    <source>
        <dbReference type="ARBA" id="ARBA00023027"/>
    </source>
</evidence>
<evidence type="ECO:0000259" key="19">
    <source>
        <dbReference type="Pfam" id="PF00662"/>
    </source>
</evidence>
<feature type="transmembrane region" description="Helical" evidence="17">
    <location>
        <begin position="210"/>
        <end position="230"/>
    </location>
</feature>
<dbReference type="CTD" id="4540"/>
<evidence type="ECO:0000256" key="13">
    <source>
        <dbReference type="ARBA" id="ARBA00023075"/>
    </source>
</evidence>
<feature type="domain" description="NADH dehydrogenase subunit 5 C-terminal" evidence="20">
    <location>
        <begin position="385"/>
        <end position="556"/>
    </location>
</feature>
<dbReference type="PANTHER" id="PTHR42829">
    <property type="entry name" value="NADH-UBIQUINONE OXIDOREDUCTASE CHAIN 5"/>
    <property type="match status" value="1"/>
</dbReference>
<dbReference type="Pfam" id="PF00662">
    <property type="entry name" value="Proton_antipo_N"/>
    <property type="match status" value="1"/>
</dbReference>
<dbReference type="InterPro" id="IPR003945">
    <property type="entry name" value="NU5C-like"/>
</dbReference>
<keyword evidence="5 17" id="KW-0813">Transport</keyword>
<dbReference type="GO" id="GO:0005743">
    <property type="term" value="C:mitochondrial inner membrane"/>
    <property type="evidence" value="ECO:0007669"/>
    <property type="project" value="UniProtKB-SubCell"/>
</dbReference>
<feature type="transmembrane region" description="Helical" evidence="17">
    <location>
        <begin position="48"/>
        <end position="74"/>
    </location>
</feature>
<protein>
    <recommendedName>
        <fullName evidence="4 17">NADH-ubiquinone oxidoreductase chain 5</fullName>
        <ecNumber evidence="3 17">7.1.1.2</ecNumber>
    </recommendedName>
</protein>
<feature type="transmembrane region" description="Helical" evidence="17">
    <location>
        <begin position="109"/>
        <end position="127"/>
    </location>
</feature>
<evidence type="ECO:0000256" key="2">
    <source>
        <dbReference type="ARBA" id="ARBA00004448"/>
    </source>
</evidence>
<evidence type="ECO:0000313" key="21">
    <source>
        <dbReference type="EMBL" id="AKU46796.1"/>
    </source>
</evidence>
<keyword evidence="8" id="KW-0999">Mitochondrion inner membrane</keyword>
<dbReference type="InterPro" id="IPR001516">
    <property type="entry name" value="Proton_antipo_N"/>
</dbReference>
<keyword evidence="10" id="KW-0249">Electron transport</keyword>
<comment type="catalytic activity">
    <reaction evidence="16 17">
        <text>a ubiquinone + NADH + 5 H(+)(in) = a ubiquinol + NAD(+) + 4 H(+)(out)</text>
        <dbReference type="Rhea" id="RHEA:29091"/>
        <dbReference type="Rhea" id="RHEA-COMP:9565"/>
        <dbReference type="Rhea" id="RHEA-COMP:9566"/>
        <dbReference type="ChEBI" id="CHEBI:15378"/>
        <dbReference type="ChEBI" id="CHEBI:16389"/>
        <dbReference type="ChEBI" id="CHEBI:17976"/>
        <dbReference type="ChEBI" id="CHEBI:57540"/>
        <dbReference type="ChEBI" id="CHEBI:57945"/>
        <dbReference type="EC" id="7.1.1.2"/>
    </reaction>
</comment>
<dbReference type="PANTHER" id="PTHR42829:SF2">
    <property type="entry name" value="NADH-UBIQUINONE OXIDOREDUCTASE CHAIN 5"/>
    <property type="match status" value="1"/>
</dbReference>
<keyword evidence="11 17" id="KW-1133">Transmembrane helix</keyword>
<comment type="function">
    <text evidence="1">Core subunit of the mitochondrial membrane respiratory chain NADH dehydrogenase (Complex I) that is believed to belong to the minimal assembly required for catalysis. Complex I functions in the transfer of electrons from NADH to the respiratory chain. The immediate electron acceptor for the enzyme is believed to be ubiquinone.</text>
</comment>
<dbReference type="EMBL" id="KR024030">
    <property type="protein sequence ID" value="AKU46796.1"/>
    <property type="molecule type" value="Genomic_DNA"/>
</dbReference>
<dbReference type="GO" id="GO:0015990">
    <property type="term" value="P:electron transport coupled proton transport"/>
    <property type="evidence" value="ECO:0007669"/>
    <property type="project" value="TreeGrafter"/>
</dbReference>
<comment type="subcellular location">
    <subcellularLocation>
        <location evidence="2">Mitochondrion inner membrane</location>
        <topology evidence="2">Multi-pass membrane protein</topology>
    </subcellularLocation>
</comment>
<evidence type="ECO:0000256" key="6">
    <source>
        <dbReference type="ARBA" id="ARBA00022660"/>
    </source>
</evidence>
<feature type="transmembrane region" description="Helical" evidence="17">
    <location>
        <begin position="331"/>
        <end position="352"/>
    </location>
</feature>
<keyword evidence="15 17" id="KW-0472">Membrane</keyword>
<name>A0A0K1LW71_TITSE</name>
<comment type="similarity">
    <text evidence="17">Belongs to the complex I subunit 5 family.</text>
</comment>
<evidence type="ECO:0000256" key="8">
    <source>
        <dbReference type="ARBA" id="ARBA00022792"/>
    </source>
</evidence>
<feature type="transmembrane region" description="Helical" evidence="17">
    <location>
        <begin position="178"/>
        <end position="198"/>
    </location>
</feature>
<evidence type="ECO:0000256" key="17">
    <source>
        <dbReference type="RuleBase" id="RU003404"/>
    </source>
</evidence>
<evidence type="ECO:0000256" key="10">
    <source>
        <dbReference type="ARBA" id="ARBA00022982"/>
    </source>
</evidence>
<feature type="transmembrane region" description="Helical" evidence="17">
    <location>
        <begin position="447"/>
        <end position="469"/>
    </location>
</feature>
<feature type="transmembrane region" description="Helical" evidence="17">
    <location>
        <begin position="416"/>
        <end position="435"/>
    </location>
</feature>